<dbReference type="PANTHER" id="PTHR42905">
    <property type="entry name" value="PHOSPHOENOLPYRUVATE CARBOXYLASE"/>
    <property type="match status" value="1"/>
</dbReference>
<dbReference type="GO" id="GO:0046421">
    <property type="term" value="F:methylisocitrate lyase activity"/>
    <property type="evidence" value="ECO:0007669"/>
    <property type="project" value="UniProtKB-EC"/>
</dbReference>
<keyword evidence="2" id="KW-1185">Reference proteome</keyword>
<evidence type="ECO:0000313" key="2">
    <source>
        <dbReference type="Proteomes" id="UP000225972"/>
    </source>
</evidence>
<sequence length="251" mass="27033">MTQVEKAQIFKGLHKKGDPVVLYNIWDAGGAQALAKEGAKAIATGSWSVAAAQGYPDGEMLPMDLLLCIAERIVASTELPVTIDFEGGYAVDPEPLAENIRQLIETGAVGLNFEDRIVQGEGLYPLEQQAKRIAAIRAQADAQAVPFFINARTDLFLRENPEDHAAQIEEALERASAYKEAGADGFFVPGLTEPDLIAQIVEGTDLPANVMMRGIPTVQSVAELGVARASYGPIPYFDALGDLTTRYRTIT</sequence>
<keyword evidence="1" id="KW-0456">Lyase</keyword>
<dbReference type="AlphaFoldDB" id="A0A238J8T0"/>
<dbReference type="InterPro" id="IPR039556">
    <property type="entry name" value="ICL/PEPM"/>
</dbReference>
<proteinExistence type="predicted"/>
<dbReference type="PANTHER" id="PTHR42905:SF16">
    <property type="entry name" value="CARBOXYPHOSPHONOENOLPYRUVATE PHOSPHONOMUTASE-LIKE PROTEIN (AFU_ORTHOLOGUE AFUA_5G07230)"/>
    <property type="match status" value="1"/>
</dbReference>
<dbReference type="InterPro" id="IPR015813">
    <property type="entry name" value="Pyrv/PenolPyrv_kinase-like_dom"/>
</dbReference>
<dbReference type="Proteomes" id="UP000225972">
    <property type="component" value="Unassembled WGS sequence"/>
</dbReference>
<dbReference type="RefSeq" id="WP_099242604.1">
    <property type="nucleotide sequence ID" value="NZ_FXXP01000001.1"/>
</dbReference>
<accession>A0A238J8T0</accession>
<gene>
    <name evidence="1" type="primary">prpB_1</name>
    <name evidence="1" type="ORF">TRP8649_00719</name>
</gene>
<dbReference type="SUPFAM" id="SSF51621">
    <property type="entry name" value="Phosphoenolpyruvate/pyruvate domain"/>
    <property type="match status" value="1"/>
</dbReference>
<dbReference type="EMBL" id="FXXP01000001">
    <property type="protein sequence ID" value="SMX26634.1"/>
    <property type="molecule type" value="Genomic_DNA"/>
</dbReference>
<dbReference type="EC" id="4.1.3.30" evidence="1"/>
<protein>
    <submittedName>
        <fullName evidence="1">Methylisocitrate lyase</fullName>
        <ecNumber evidence="1">4.1.3.30</ecNumber>
    </submittedName>
</protein>
<evidence type="ECO:0000313" key="1">
    <source>
        <dbReference type="EMBL" id="SMX26634.1"/>
    </source>
</evidence>
<dbReference type="InterPro" id="IPR040442">
    <property type="entry name" value="Pyrv_kinase-like_dom_sf"/>
</dbReference>
<dbReference type="CDD" id="cd00377">
    <property type="entry name" value="ICL_PEPM"/>
    <property type="match status" value="1"/>
</dbReference>
<dbReference type="Pfam" id="PF13714">
    <property type="entry name" value="PEP_mutase"/>
    <property type="match status" value="1"/>
</dbReference>
<reference evidence="2" key="1">
    <citation type="submission" date="2017-05" db="EMBL/GenBank/DDBJ databases">
        <authorList>
            <person name="Rodrigo-Torres L."/>
            <person name="Arahal R. D."/>
            <person name="Lucena T."/>
        </authorList>
    </citation>
    <scope>NUCLEOTIDE SEQUENCE [LARGE SCALE GENOMIC DNA]</scope>
    <source>
        <strain evidence="2">CECT 8649</strain>
    </source>
</reference>
<name>A0A238J8T0_9RHOB</name>
<organism evidence="1 2">
    <name type="scientific">Pelagimonas phthalicica</name>
    <dbReference type="NCBI Taxonomy" id="1037362"/>
    <lineage>
        <taxon>Bacteria</taxon>
        <taxon>Pseudomonadati</taxon>
        <taxon>Pseudomonadota</taxon>
        <taxon>Alphaproteobacteria</taxon>
        <taxon>Rhodobacterales</taxon>
        <taxon>Roseobacteraceae</taxon>
        <taxon>Pelagimonas</taxon>
    </lineage>
</organism>
<dbReference type="OrthoDB" id="9785398at2"/>
<dbReference type="Gene3D" id="3.20.20.60">
    <property type="entry name" value="Phosphoenolpyruvate-binding domains"/>
    <property type="match status" value="1"/>
</dbReference>